<keyword evidence="3" id="KW-1185">Reference proteome</keyword>
<evidence type="ECO:0000313" key="2">
    <source>
        <dbReference type="EMBL" id="KAB0264302.1"/>
    </source>
</evidence>
<accession>A0A5N3P3K6</accession>
<reference evidence="2 3" key="1">
    <citation type="journal article" date="2019" name="Microorganisms">
        <title>Genome Insights into the Novel Species Microvirga brassicacearum, a Rapeseed Endophyte with Biotechnological Potential.</title>
        <authorList>
            <person name="Jimenez-Gomez A."/>
            <person name="Saati-Santamaria Z."/>
            <person name="Igual J.M."/>
            <person name="Rivas R."/>
            <person name="Mateos P.F."/>
            <person name="Garcia-Fraile P."/>
        </authorList>
    </citation>
    <scope>NUCLEOTIDE SEQUENCE [LARGE SCALE GENOMIC DNA]</scope>
    <source>
        <strain evidence="2 3">CDVBN77</strain>
    </source>
</reference>
<name>A0A5N3P3K6_9HYPH</name>
<sequence>MKGRYQMQDPGTGLFLKFDAGSNQVISAKSTPGPFRNVRIKTALANAQRLAAASGSSVETKKAKRDSSERAASPEARPVVSDAEAGKKVAASRTTANTPRVKRPPGRPSSLRGKKAVSEQPSAREFSQRALAARHART</sequence>
<organism evidence="2 3">
    <name type="scientific">Microvirga brassicacearum</name>
    <dbReference type="NCBI Taxonomy" id="2580413"/>
    <lineage>
        <taxon>Bacteria</taxon>
        <taxon>Pseudomonadati</taxon>
        <taxon>Pseudomonadota</taxon>
        <taxon>Alphaproteobacteria</taxon>
        <taxon>Hyphomicrobiales</taxon>
        <taxon>Methylobacteriaceae</taxon>
        <taxon>Microvirga</taxon>
    </lineage>
</organism>
<comment type="caution">
    <text evidence="2">The sequence shown here is derived from an EMBL/GenBank/DDBJ whole genome shotgun (WGS) entry which is preliminary data.</text>
</comment>
<feature type="compositionally biased region" description="Basic and acidic residues" evidence="1">
    <location>
        <begin position="59"/>
        <end position="69"/>
    </location>
</feature>
<dbReference type="Proteomes" id="UP000325684">
    <property type="component" value="Unassembled WGS sequence"/>
</dbReference>
<feature type="region of interest" description="Disordered" evidence="1">
    <location>
        <begin position="49"/>
        <end position="138"/>
    </location>
</feature>
<protein>
    <submittedName>
        <fullName evidence="2">Uncharacterized protein</fullName>
    </submittedName>
</protein>
<evidence type="ECO:0000313" key="3">
    <source>
        <dbReference type="Proteomes" id="UP000325684"/>
    </source>
</evidence>
<gene>
    <name evidence="2" type="ORF">FEZ63_23665</name>
</gene>
<dbReference type="RefSeq" id="WP_150949692.1">
    <property type="nucleotide sequence ID" value="NZ_VCMV01000077.1"/>
</dbReference>
<evidence type="ECO:0000256" key="1">
    <source>
        <dbReference type="SAM" id="MobiDB-lite"/>
    </source>
</evidence>
<dbReference type="AlphaFoldDB" id="A0A5N3P3K6"/>
<proteinExistence type="predicted"/>
<dbReference type="EMBL" id="VCMV01000077">
    <property type="protein sequence ID" value="KAB0264302.1"/>
    <property type="molecule type" value="Genomic_DNA"/>
</dbReference>